<dbReference type="AlphaFoldDB" id="A0A3N4K888"/>
<gene>
    <name evidence="4" type="ORF">P167DRAFT_540605</name>
</gene>
<evidence type="ECO:0000256" key="3">
    <source>
        <dbReference type="SAM" id="MobiDB-lite"/>
    </source>
</evidence>
<dbReference type="FunCoup" id="A0A3N4K888">
    <property type="interactions" value="163"/>
</dbReference>
<name>A0A3N4K888_9PEZI</name>
<evidence type="ECO:0000256" key="1">
    <source>
        <dbReference type="ARBA" id="ARBA00006524"/>
    </source>
</evidence>
<dbReference type="InterPro" id="IPR019398">
    <property type="entry name" value="Pre-rRNA_process_TSR2"/>
</dbReference>
<keyword evidence="5" id="KW-1185">Reference proteome</keyword>
<feature type="region of interest" description="Disordered" evidence="3">
    <location>
        <begin position="137"/>
        <end position="200"/>
    </location>
</feature>
<proteinExistence type="inferred from homology"/>
<dbReference type="OrthoDB" id="263560at2759"/>
<evidence type="ECO:0008006" key="6">
    <source>
        <dbReference type="Google" id="ProtNLM"/>
    </source>
</evidence>
<sequence>MSSSVPNESLVSINPSALQTTLSTESLKKWELGVSLVLHNWSVLTDAVVAQWGGPDSDDKRDWLCGAIADMFTEREETDEYDIESVLVQVMGDEFQVNLEDDSAWGIAQKLVSLRNEVLEGNLFTIDELHTKFLAKPKNQHPRVPQVTEVTEEAGSSEDEGDSDEEMSEAPSTGPAETRQSVEPVIDEDGFELVQKRRRK</sequence>
<feature type="compositionally biased region" description="Acidic residues" evidence="3">
    <location>
        <begin position="150"/>
        <end position="168"/>
    </location>
</feature>
<evidence type="ECO:0000313" key="4">
    <source>
        <dbReference type="EMBL" id="RPB06744.1"/>
    </source>
</evidence>
<dbReference type="Proteomes" id="UP000277580">
    <property type="component" value="Unassembled WGS sequence"/>
</dbReference>
<reference evidence="4 5" key="1">
    <citation type="journal article" date="2018" name="Nat. Ecol. Evol.">
        <title>Pezizomycetes genomes reveal the molecular basis of ectomycorrhizal truffle lifestyle.</title>
        <authorList>
            <person name="Murat C."/>
            <person name="Payen T."/>
            <person name="Noel B."/>
            <person name="Kuo A."/>
            <person name="Morin E."/>
            <person name="Chen J."/>
            <person name="Kohler A."/>
            <person name="Krizsan K."/>
            <person name="Balestrini R."/>
            <person name="Da Silva C."/>
            <person name="Montanini B."/>
            <person name="Hainaut M."/>
            <person name="Levati E."/>
            <person name="Barry K.W."/>
            <person name="Belfiori B."/>
            <person name="Cichocki N."/>
            <person name="Clum A."/>
            <person name="Dockter R.B."/>
            <person name="Fauchery L."/>
            <person name="Guy J."/>
            <person name="Iotti M."/>
            <person name="Le Tacon F."/>
            <person name="Lindquist E.A."/>
            <person name="Lipzen A."/>
            <person name="Malagnac F."/>
            <person name="Mello A."/>
            <person name="Molinier V."/>
            <person name="Miyauchi S."/>
            <person name="Poulain J."/>
            <person name="Riccioni C."/>
            <person name="Rubini A."/>
            <person name="Sitrit Y."/>
            <person name="Splivallo R."/>
            <person name="Traeger S."/>
            <person name="Wang M."/>
            <person name="Zifcakova L."/>
            <person name="Wipf D."/>
            <person name="Zambonelli A."/>
            <person name="Paolocci F."/>
            <person name="Nowrousian M."/>
            <person name="Ottonello S."/>
            <person name="Baldrian P."/>
            <person name="Spatafora J.W."/>
            <person name="Henrissat B."/>
            <person name="Nagy L.G."/>
            <person name="Aury J.M."/>
            <person name="Wincker P."/>
            <person name="Grigoriev I.V."/>
            <person name="Bonfante P."/>
            <person name="Martin F.M."/>
        </authorList>
    </citation>
    <scope>NUCLEOTIDE SEQUENCE [LARGE SCALE GENOMIC DNA]</scope>
    <source>
        <strain evidence="4 5">CCBAS932</strain>
    </source>
</reference>
<dbReference type="Pfam" id="PF10273">
    <property type="entry name" value="WGG"/>
    <property type="match status" value="1"/>
</dbReference>
<dbReference type="InParanoid" id="A0A3N4K888"/>
<evidence type="ECO:0000313" key="5">
    <source>
        <dbReference type="Proteomes" id="UP000277580"/>
    </source>
</evidence>
<accession>A0A3N4K888</accession>
<dbReference type="PANTHER" id="PTHR21250">
    <property type="entry name" value="PRE-RRNA-PROCESSING PROTEIN TSR2 HOMOLOG"/>
    <property type="match status" value="1"/>
</dbReference>
<dbReference type="EMBL" id="ML119227">
    <property type="protein sequence ID" value="RPB06744.1"/>
    <property type="molecule type" value="Genomic_DNA"/>
</dbReference>
<organism evidence="4 5">
    <name type="scientific">Morchella conica CCBAS932</name>
    <dbReference type="NCBI Taxonomy" id="1392247"/>
    <lineage>
        <taxon>Eukaryota</taxon>
        <taxon>Fungi</taxon>
        <taxon>Dikarya</taxon>
        <taxon>Ascomycota</taxon>
        <taxon>Pezizomycotina</taxon>
        <taxon>Pezizomycetes</taxon>
        <taxon>Pezizales</taxon>
        <taxon>Morchellaceae</taxon>
        <taxon>Morchella</taxon>
    </lineage>
</organism>
<protein>
    <recommendedName>
        <fullName evidence="6">Pre-rRNA-processing protein TSR2</fullName>
    </recommendedName>
</protein>
<dbReference type="STRING" id="1392247.A0A3N4K888"/>
<keyword evidence="2" id="KW-0698">rRNA processing</keyword>
<comment type="similarity">
    <text evidence="1">Belongs to the TSR2 family.</text>
</comment>
<evidence type="ECO:0000256" key="2">
    <source>
        <dbReference type="ARBA" id="ARBA00022552"/>
    </source>
</evidence>
<dbReference type="GO" id="GO:0006364">
    <property type="term" value="P:rRNA processing"/>
    <property type="evidence" value="ECO:0007669"/>
    <property type="project" value="UniProtKB-KW"/>
</dbReference>